<dbReference type="Gene3D" id="3.30.870.10">
    <property type="entry name" value="Endonuclease Chain A"/>
    <property type="match status" value="1"/>
</dbReference>
<evidence type="ECO:0000313" key="1">
    <source>
        <dbReference type="EMBL" id="OGK52638.1"/>
    </source>
</evidence>
<name>A0A1F7JAG7_9BACT</name>
<sequence>MDIYARVNGLIIKLERNKNETISKKGILKELEEIAELYLNLDCIAEEDKLIGNEMWNTSQGYRQSKSEIKRKLKSMKKVLGSYEIKKKLENKNLKPGKVIIFKAGENYSAYDQLKRFFKLAKNNIDIIDPYLYPQTFKILQDVDKKLKIRLITNSKGFYKESKTDFNNFKKEYCIETRDSQIIHDRFFIIDRDSYFSGSSLHSVGNKLSAIALMNTEDAKILQKEFNIIWDSSKKIQ</sequence>
<protein>
    <recommendedName>
        <fullName evidence="3">PLD phosphodiesterase domain-containing protein</fullName>
    </recommendedName>
</protein>
<comment type="caution">
    <text evidence="1">The sequence shown here is derived from an EMBL/GenBank/DDBJ whole genome shotgun (WGS) entry which is preliminary data.</text>
</comment>
<dbReference type="AlphaFoldDB" id="A0A1F7JAG7"/>
<evidence type="ECO:0008006" key="3">
    <source>
        <dbReference type="Google" id="ProtNLM"/>
    </source>
</evidence>
<dbReference type="Proteomes" id="UP000176480">
    <property type="component" value="Unassembled WGS sequence"/>
</dbReference>
<organism evidence="1 2">
    <name type="scientific">Candidatus Roizmanbacteria bacterium RIFCSPLOWO2_01_FULL_41_22</name>
    <dbReference type="NCBI Taxonomy" id="1802067"/>
    <lineage>
        <taxon>Bacteria</taxon>
        <taxon>Candidatus Roizmaniibacteriota</taxon>
    </lineage>
</organism>
<accession>A0A1F7JAG7</accession>
<evidence type="ECO:0000313" key="2">
    <source>
        <dbReference type="Proteomes" id="UP000176480"/>
    </source>
</evidence>
<dbReference type="SUPFAM" id="SSF56024">
    <property type="entry name" value="Phospholipase D/nuclease"/>
    <property type="match status" value="1"/>
</dbReference>
<proteinExistence type="predicted"/>
<dbReference type="STRING" id="1802067.A2966_02230"/>
<dbReference type="EMBL" id="MGAR01000004">
    <property type="protein sequence ID" value="OGK52638.1"/>
    <property type="molecule type" value="Genomic_DNA"/>
</dbReference>
<gene>
    <name evidence="1" type="ORF">A2966_02230</name>
</gene>
<reference evidence="1 2" key="1">
    <citation type="journal article" date="2016" name="Nat. Commun.">
        <title>Thousands of microbial genomes shed light on interconnected biogeochemical processes in an aquifer system.</title>
        <authorList>
            <person name="Anantharaman K."/>
            <person name="Brown C.T."/>
            <person name="Hug L.A."/>
            <person name="Sharon I."/>
            <person name="Castelle C.J."/>
            <person name="Probst A.J."/>
            <person name="Thomas B.C."/>
            <person name="Singh A."/>
            <person name="Wilkins M.J."/>
            <person name="Karaoz U."/>
            <person name="Brodie E.L."/>
            <person name="Williams K.H."/>
            <person name="Hubbard S.S."/>
            <person name="Banfield J.F."/>
        </authorList>
    </citation>
    <scope>NUCLEOTIDE SEQUENCE [LARGE SCALE GENOMIC DNA]</scope>
</reference>